<evidence type="ECO:0000313" key="2">
    <source>
        <dbReference type="Proteomes" id="UP000631114"/>
    </source>
</evidence>
<proteinExistence type="predicted"/>
<dbReference type="Proteomes" id="UP000631114">
    <property type="component" value="Unassembled WGS sequence"/>
</dbReference>
<reference evidence="1 2" key="1">
    <citation type="submission" date="2020-10" db="EMBL/GenBank/DDBJ databases">
        <title>The Coptis chinensis genome and diversification of protoberbering-type alkaloids.</title>
        <authorList>
            <person name="Wang B."/>
            <person name="Shu S."/>
            <person name="Song C."/>
            <person name="Liu Y."/>
        </authorList>
    </citation>
    <scope>NUCLEOTIDE SEQUENCE [LARGE SCALE GENOMIC DNA]</scope>
    <source>
        <strain evidence="1">HL-2020</strain>
        <tissue evidence="1">Leaf</tissue>
    </source>
</reference>
<keyword evidence="2" id="KW-1185">Reference proteome</keyword>
<evidence type="ECO:0000313" key="1">
    <source>
        <dbReference type="EMBL" id="KAF9620556.1"/>
    </source>
</evidence>
<protein>
    <submittedName>
        <fullName evidence="1">Uncharacterized protein</fullName>
    </submittedName>
</protein>
<name>A0A835IMQ4_9MAGN</name>
<organism evidence="1 2">
    <name type="scientific">Coptis chinensis</name>
    <dbReference type="NCBI Taxonomy" id="261450"/>
    <lineage>
        <taxon>Eukaryota</taxon>
        <taxon>Viridiplantae</taxon>
        <taxon>Streptophyta</taxon>
        <taxon>Embryophyta</taxon>
        <taxon>Tracheophyta</taxon>
        <taxon>Spermatophyta</taxon>
        <taxon>Magnoliopsida</taxon>
        <taxon>Ranunculales</taxon>
        <taxon>Ranunculaceae</taxon>
        <taxon>Coptidoideae</taxon>
        <taxon>Coptis</taxon>
    </lineage>
</organism>
<dbReference type="EMBL" id="JADFTS010000002">
    <property type="protein sequence ID" value="KAF9620556.1"/>
    <property type="molecule type" value="Genomic_DNA"/>
</dbReference>
<dbReference type="AlphaFoldDB" id="A0A835IMQ4"/>
<gene>
    <name evidence="1" type="ORF">IFM89_013221</name>
</gene>
<accession>A0A835IMQ4</accession>
<comment type="caution">
    <text evidence="1">The sequence shown here is derived from an EMBL/GenBank/DDBJ whole genome shotgun (WGS) entry which is preliminary data.</text>
</comment>
<sequence>MEIIMANGQMAVTLSTNSSTNPSVLQGFWRVPLNPVSKIALSRKNVKENRVFCAVVANGLADSGKFIEKQFEFKPTFDDYLKAMESVKTGRETKPVGKGR</sequence>
<dbReference type="OrthoDB" id="1909155at2759"/>